<dbReference type="EMBL" id="JAPHNI010000004">
    <property type="protein sequence ID" value="KAJ8118985.1"/>
    <property type="molecule type" value="Genomic_DNA"/>
</dbReference>
<gene>
    <name evidence="1" type="ORF">OPT61_g139</name>
</gene>
<keyword evidence="2" id="KW-1185">Reference proteome</keyword>
<name>A0ACC2IUU9_9PLEO</name>
<reference evidence="1" key="1">
    <citation type="submission" date="2022-11" db="EMBL/GenBank/DDBJ databases">
        <title>Genome Sequence of Boeremia exigua.</title>
        <authorList>
            <person name="Buettner E."/>
        </authorList>
    </citation>
    <scope>NUCLEOTIDE SEQUENCE</scope>
    <source>
        <strain evidence="1">CU02</strain>
    </source>
</reference>
<protein>
    <submittedName>
        <fullName evidence="1">Uncharacterized protein</fullName>
    </submittedName>
</protein>
<sequence>MPIPAPPHWSRSAAVASLGPHVAAALQRSSSSQLPVPSCAVSREAPTRAPETAHPLFATVEIEKTLLRGASFAMPPSSCRGLLVASPLSIGPCHTKVEPRTGRKDPRLHGP</sequence>
<proteinExistence type="predicted"/>
<accession>A0ACC2IUU9</accession>
<evidence type="ECO:0000313" key="1">
    <source>
        <dbReference type="EMBL" id="KAJ8118985.1"/>
    </source>
</evidence>
<comment type="caution">
    <text evidence="1">The sequence shown here is derived from an EMBL/GenBank/DDBJ whole genome shotgun (WGS) entry which is preliminary data.</text>
</comment>
<organism evidence="1 2">
    <name type="scientific">Boeremia exigua</name>
    <dbReference type="NCBI Taxonomy" id="749465"/>
    <lineage>
        <taxon>Eukaryota</taxon>
        <taxon>Fungi</taxon>
        <taxon>Dikarya</taxon>
        <taxon>Ascomycota</taxon>
        <taxon>Pezizomycotina</taxon>
        <taxon>Dothideomycetes</taxon>
        <taxon>Pleosporomycetidae</taxon>
        <taxon>Pleosporales</taxon>
        <taxon>Pleosporineae</taxon>
        <taxon>Didymellaceae</taxon>
        <taxon>Boeremia</taxon>
    </lineage>
</organism>
<dbReference type="Proteomes" id="UP001153331">
    <property type="component" value="Unassembled WGS sequence"/>
</dbReference>
<evidence type="ECO:0000313" key="2">
    <source>
        <dbReference type="Proteomes" id="UP001153331"/>
    </source>
</evidence>